<reference evidence="1" key="1">
    <citation type="submission" date="2019-08" db="EMBL/GenBank/DDBJ databases">
        <authorList>
            <person name="Kucharzyk K."/>
            <person name="Murdoch R.W."/>
            <person name="Higgins S."/>
            <person name="Loffler F."/>
        </authorList>
    </citation>
    <scope>NUCLEOTIDE SEQUENCE</scope>
</reference>
<protein>
    <submittedName>
        <fullName evidence="1">Uncharacterized protein</fullName>
    </submittedName>
</protein>
<dbReference type="AlphaFoldDB" id="A0A645EWJ9"/>
<accession>A0A645EWJ9</accession>
<gene>
    <name evidence="1" type="ORF">SDC9_153674</name>
</gene>
<dbReference type="EMBL" id="VSSQ01052318">
    <property type="protein sequence ID" value="MPN06418.1"/>
    <property type="molecule type" value="Genomic_DNA"/>
</dbReference>
<proteinExistence type="predicted"/>
<comment type="caution">
    <text evidence="1">The sequence shown here is derived from an EMBL/GenBank/DDBJ whole genome shotgun (WGS) entry which is preliminary data.</text>
</comment>
<sequence>MVFQRGAHFRRRELRHAVARDQLPAKAVDPGYAVIGGAVLFDESIVSAGRVRLHVGVKRFGGLRHVAFAHQGFVIEKQQCLKVERELVERAFVGGGFERHRQVVCQRRFIHKIRNRRENAELGVHTDLVVRKKIQIRRGGRIVADKLERFRQSVLADELHGHVRQRFGKRRLQHFYDRVLLVVPDDDVVCIHRFFRASGKRQHPRNQHNGG</sequence>
<evidence type="ECO:0000313" key="1">
    <source>
        <dbReference type="EMBL" id="MPN06418.1"/>
    </source>
</evidence>
<organism evidence="1">
    <name type="scientific">bioreactor metagenome</name>
    <dbReference type="NCBI Taxonomy" id="1076179"/>
    <lineage>
        <taxon>unclassified sequences</taxon>
        <taxon>metagenomes</taxon>
        <taxon>ecological metagenomes</taxon>
    </lineage>
</organism>
<name>A0A645EWJ9_9ZZZZ</name>